<protein>
    <recommendedName>
        <fullName evidence="4">YbbR-like protein</fullName>
    </recommendedName>
</protein>
<dbReference type="InterPro" id="IPR053154">
    <property type="entry name" value="c-di-AMP_regulator"/>
</dbReference>
<gene>
    <name evidence="2" type="ORF">EDD80_104159</name>
</gene>
<accession>A0A4R3KT70</accession>
<keyword evidence="1" id="KW-1133">Transmembrane helix</keyword>
<evidence type="ECO:0000256" key="1">
    <source>
        <dbReference type="SAM" id="Phobius"/>
    </source>
</evidence>
<keyword evidence="1" id="KW-0472">Membrane</keyword>
<dbReference type="AlphaFoldDB" id="A0A4R3KT70"/>
<keyword evidence="1" id="KW-0812">Transmembrane</keyword>
<evidence type="ECO:0000313" key="3">
    <source>
        <dbReference type="Proteomes" id="UP000295807"/>
    </source>
</evidence>
<organism evidence="2 3">
    <name type="scientific">Anseongella ginsenosidimutans</name>
    <dbReference type="NCBI Taxonomy" id="496056"/>
    <lineage>
        <taxon>Bacteria</taxon>
        <taxon>Pseudomonadati</taxon>
        <taxon>Bacteroidota</taxon>
        <taxon>Sphingobacteriia</taxon>
        <taxon>Sphingobacteriales</taxon>
        <taxon>Sphingobacteriaceae</taxon>
        <taxon>Anseongella</taxon>
    </lineage>
</organism>
<evidence type="ECO:0000313" key="2">
    <source>
        <dbReference type="EMBL" id="TCS87809.1"/>
    </source>
</evidence>
<sequence length="319" mass="36782">MERYFSSGAFTFTPKTRRKVSVFAFCLLISVILWMFFYLSNEYRYRISAYIVFINQPAEKAVSISDSVKATLIVESTGWNYFFRRLNPEVLTTDLASLGDEEAVDLRKFLPSYNRQTDADQKIVDINPDTVYFDLVARIEKKVPVILDASITYQHQFINYGPLSIRPDSVLVSGPVNEVRPINEIHTAALQLNNVNSSIRRFIPLDRKNKKNIHLSSQSVLLTVPVEEYTEHTLKIPVEVLNNHDNYEVTLVPSTVSVTYYVPLSRFTEVGPEDFRITADLNQWQQKNKNVLSVHMERSPDFVKIVRAKPESIDFLVYK</sequence>
<reference evidence="2 3" key="1">
    <citation type="submission" date="2019-03" db="EMBL/GenBank/DDBJ databases">
        <title>Genomic Encyclopedia of Type Strains, Phase IV (KMG-IV): sequencing the most valuable type-strain genomes for metagenomic binning, comparative biology and taxonomic classification.</title>
        <authorList>
            <person name="Goeker M."/>
        </authorList>
    </citation>
    <scope>NUCLEOTIDE SEQUENCE [LARGE SCALE GENOMIC DNA]</scope>
    <source>
        <strain evidence="2 3">DSM 21100</strain>
    </source>
</reference>
<evidence type="ECO:0008006" key="4">
    <source>
        <dbReference type="Google" id="ProtNLM"/>
    </source>
</evidence>
<keyword evidence="3" id="KW-1185">Reference proteome</keyword>
<name>A0A4R3KT70_9SPHI</name>
<dbReference type="RefSeq" id="WP_132128896.1">
    <property type="nucleotide sequence ID" value="NZ_CP042432.1"/>
</dbReference>
<feature type="transmembrane region" description="Helical" evidence="1">
    <location>
        <begin position="20"/>
        <end position="39"/>
    </location>
</feature>
<dbReference type="OrthoDB" id="1115707at2"/>
<dbReference type="PANTHER" id="PTHR37804:SF1">
    <property type="entry name" value="CDAA REGULATORY PROTEIN CDAR"/>
    <property type="match status" value="1"/>
</dbReference>
<dbReference type="Proteomes" id="UP000295807">
    <property type="component" value="Unassembled WGS sequence"/>
</dbReference>
<dbReference type="PANTHER" id="PTHR37804">
    <property type="entry name" value="CDAA REGULATORY PROTEIN CDAR"/>
    <property type="match status" value="1"/>
</dbReference>
<comment type="caution">
    <text evidence="2">The sequence shown here is derived from an EMBL/GenBank/DDBJ whole genome shotgun (WGS) entry which is preliminary data.</text>
</comment>
<proteinExistence type="predicted"/>
<dbReference type="EMBL" id="SMAD01000004">
    <property type="protein sequence ID" value="TCS87809.1"/>
    <property type="molecule type" value="Genomic_DNA"/>
</dbReference>
<dbReference type="Gene3D" id="2.170.120.30">
    <property type="match status" value="1"/>
</dbReference>
<dbReference type="Gene3D" id="2.170.120.40">
    <property type="entry name" value="YbbR-like domain"/>
    <property type="match status" value="1"/>
</dbReference>